<dbReference type="Pfam" id="PF13231">
    <property type="entry name" value="PMT_2"/>
    <property type="match status" value="1"/>
</dbReference>
<accession>A0ABQ6FL01</accession>
<dbReference type="InterPro" id="IPR038731">
    <property type="entry name" value="RgtA/B/C-like"/>
</dbReference>
<evidence type="ECO:0000256" key="8">
    <source>
        <dbReference type="SAM" id="Phobius"/>
    </source>
</evidence>
<feature type="transmembrane region" description="Helical" evidence="8">
    <location>
        <begin position="197"/>
        <end position="220"/>
    </location>
</feature>
<evidence type="ECO:0000256" key="3">
    <source>
        <dbReference type="ARBA" id="ARBA00022676"/>
    </source>
</evidence>
<feature type="domain" description="Glycosyltransferase RgtA/B/C/D-like" evidence="9">
    <location>
        <begin position="95"/>
        <end position="248"/>
    </location>
</feature>
<evidence type="ECO:0000256" key="2">
    <source>
        <dbReference type="ARBA" id="ARBA00022475"/>
    </source>
</evidence>
<gene>
    <name evidence="10" type="ORF">KDH_17900</name>
</gene>
<evidence type="ECO:0000313" key="10">
    <source>
        <dbReference type="EMBL" id="GLV54943.1"/>
    </source>
</evidence>
<reference evidence="10 11" key="1">
    <citation type="submission" date="2023-02" db="EMBL/GenBank/DDBJ databases">
        <title>Dictyobacter halimunensis sp. nov., a new member of the class Ktedonobacteria from forest soil in a geothermal area.</title>
        <authorList>
            <person name="Rachmania M.K."/>
            <person name="Ningsih F."/>
            <person name="Sakai Y."/>
            <person name="Yabe S."/>
            <person name="Yokota A."/>
            <person name="Sjamsuridzal W."/>
        </authorList>
    </citation>
    <scope>NUCLEOTIDE SEQUENCE [LARGE SCALE GENOMIC DNA]</scope>
    <source>
        <strain evidence="10 11">S3.2.2.5</strain>
    </source>
</reference>
<feature type="transmembrane region" description="Helical" evidence="8">
    <location>
        <begin position="232"/>
        <end position="249"/>
    </location>
</feature>
<keyword evidence="3" id="KW-0328">Glycosyltransferase</keyword>
<evidence type="ECO:0000256" key="5">
    <source>
        <dbReference type="ARBA" id="ARBA00022692"/>
    </source>
</evidence>
<keyword evidence="4" id="KW-0808">Transferase</keyword>
<dbReference type="Proteomes" id="UP001344906">
    <property type="component" value="Unassembled WGS sequence"/>
</dbReference>
<dbReference type="PANTHER" id="PTHR33908:SF11">
    <property type="entry name" value="MEMBRANE PROTEIN"/>
    <property type="match status" value="1"/>
</dbReference>
<keyword evidence="2" id="KW-1003">Cell membrane</keyword>
<sequence>MYLSSHVHVPEKLIEEEGLPPDHVNAARRKQAPAWWMSWEFYLIVLLAVGLRLYRIDTAQYMTDHNTFYQMAHDAVAHGLWPISGNRSSTGPLIPPLFIYIMMLPAAITADPVAGNILIALCNSAAVILTYLFVRRYYGRLAGTISALLYATAVNVIIFSRDIWQPDLLPLLSVLLLFLLFRGVVQRKPYWFAPAVLLLAAMYQLHSTAVYLAIPFLVALVLAFKTIRWRELPLTVLGLLLLFAPYLYLERRRHYQDIVDLFRVATKPPVFSKDALLMYDTWIHSFVRNQFYSVMPSHQSADTHLIPSNAHSILLNTPLQLIAQLSQPESLLMSVLLVGAWLMAAVLILWPFGSAQKQPGLMGWWKNLWHSPQRHGLLLLLVWQGTVLLLLRHSSNVYIYIHYLIYLLPGPFILIGLLLARIIQWVRHLRISWQWPLRSGFYVLVGLIVLVQTAGSAGWLIDHARGNFDNTYAFPQYFDLATMQRIVHQSDQLAQQHQLSRVYINIHGDDVPSVTYLAQFAHTPISVTDAAQCLTIPDVASGPVVYVTDPNRPDIDALLKRYTTITSVDTIQHPGGAPLKMYVLSAKPESQPALHLSEGLQLLSQQADVVSAGDGNPHTLVTRWKIQNSTVPEPRKSYNYRFQVPENLGLMARDFRNTYGANSAPSCSLSRNWSGDELIPLVAFNGPEPQHLSMEIEKFVTTPQHYDHGALKMVTFDVVNGPHISLQTADGTGTIPFSVTDQT</sequence>
<name>A0ABQ6FL01_9CHLR</name>
<keyword evidence="5 8" id="KW-0812">Transmembrane</keyword>
<evidence type="ECO:0000259" key="9">
    <source>
        <dbReference type="Pfam" id="PF13231"/>
    </source>
</evidence>
<dbReference type="PANTHER" id="PTHR33908">
    <property type="entry name" value="MANNOSYLTRANSFERASE YKCB-RELATED"/>
    <property type="match status" value="1"/>
</dbReference>
<dbReference type="EMBL" id="BSRI01000001">
    <property type="protein sequence ID" value="GLV54943.1"/>
    <property type="molecule type" value="Genomic_DNA"/>
</dbReference>
<evidence type="ECO:0000256" key="1">
    <source>
        <dbReference type="ARBA" id="ARBA00004651"/>
    </source>
</evidence>
<protein>
    <recommendedName>
        <fullName evidence="9">Glycosyltransferase RgtA/B/C/D-like domain-containing protein</fullName>
    </recommendedName>
</protein>
<feature type="transmembrane region" description="Helical" evidence="8">
    <location>
        <begin position="331"/>
        <end position="353"/>
    </location>
</feature>
<keyword evidence="6 8" id="KW-1133">Transmembrane helix</keyword>
<feature type="transmembrane region" description="Helical" evidence="8">
    <location>
        <begin position="116"/>
        <end position="134"/>
    </location>
</feature>
<evidence type="ECO:0000313" key="11">
    <source>
        <dbReference type="Proteomes" id="UP001344906"/>
    </source>
</evidence>
<evidence type="ECO:0000256" key="7">
    <source>
        <dbReference type="ARBA" id="ARBA00023136"/>
    </source>
</evidence>
<feature type="transmembrane region" description="Helical" evidence="8">
    <location>
        <begin position="141"/>
        <end position="161"/>
    </location>
</feature>
<dbReference type="InterPro" id="IPR050297">
    <property type="entry name" value="LipidA_mod_glycosyltrf_83"/>
</dbReference>
<feature type="transmembrane region" description="Helical" evidence="8">
    <location>
        <begin position="167"/>
        <end position="185"/>
    </location>
</feature>
<keyword evidence="7 8" id="KW-0472">Membrane</keyword>
<evidence type="ECO:0000256" key="4">
    <source>
        <dbReference type="ARBA" id="ARBA00022679"/>
    </source>
</evidence>
<feature type="transmembrane region" description="Helical" evidence="8">
    <location>
        <begin position="441"/>
        <end position="461"/>
    </location>
</feature>
<comment type="subcellular location">
    <subcellularLocation>
        <location evidence="1">Cell membrane</location>
        <topology evidence="1">Multi-pass membrane protein</topology>
    </subcellularLocation>
</comment>
<evidence type="ECO:0000256" key="6">
    <source>
        <dbReference type="ARBA" id="ARBA00022989"/>
    </source>
</evidence>
<comment type="caution">
    <text evidence="10">The sequence shown here is derived from an EMBL/GenBank/DDBJ whole genome shotgun (WGS) entry which is preliminary data.</text>
</comment>
<feature type="transmembrane region" description="Helical" evidence="8">
    <location>
        <begin position="403"/>
        <end position="426"/>
    </location>
</feature>
<feature type="transmembrane region" description="Helical" evidence="8">
    <location>
        <begin position="93"/>
        <end position="110"/>
    </location>
</feature>
<feature type="transmembrane region" description="Helical" evidence="8">
    <location>
        <begin position="34"/>
        <end position="54"/>
    </location>
</feature>
<proteinExistence type="predicted"/>
<organism evidence="10 11">
    <name type="scientific">Dictyobacter halimunensis</name>
    <dbReference type="NCBI Taxonomy" id="3026934"/>
    <lineage>
        <taxon>Bacteria</taxon>
        <taxon>Bacillati</taxon>
        <taxon>Chloroflexota</taxon>
        <taxon>Ktedonobacteria</taxon>
        <taxon>Ktedonobacterales</taxon>
        <taxon>Dictyobacteraceae</taxon>
        <taxon>Dictyobacter</taxon>
    </lineage>
</organism>
<keyword evidence="11" id="KW-1185">Reference proteome</keyword>